<feature type="transmembrane region" description="Helical" evidence="7">
    <location>
        <begin position="242"/>
        <end position="267"/>
    </location>
</feature>
<feature type="transmembrane region" description="Helical" evidence="7">
    <location>
        <begin position="181"/>
        <end position="202"/>
    </location>
</feature>
<dbReference type="InterPro" id="IPR017039">
    <property type="entry name" value="Virul_fac_BrkB"/>
</dbReference>
<evidence type="ECO:0000256" key="4">
    <source>
        <dbReference type="ARBA" id="ARBA00022989"/>
    </source>
</evidence>
<evidence type="ECO:0000256" key="1">
    <source>
        <dbReference type="ARBA" id="ARBA00004651"/>
    </source>
</evidence>
<organism evidence="8 9">
    <name type="scientific">Phototrophicus methaneseepsis</name>
    <dbReference type="NCBI Taxonomy" id="2710758"/>
    <lineage>
        <taxon>Bacteria</taxon>
        <taxon>Bacillati</taxon>
        <taxon>Chloroflexota</taxon>
        <taxon>Candidatus Thermofontia</taxon>
        <taxon>Phototrophicales</taxon>
        <taxon>Phototrophicaceae</taxon>
        <taxon>Phototrophicus</taxon>
    </lineage>
</organism>
<sequence>MMLKEFWTILKQTFTEWNQDEVPRYAAALAFYTALSVAPLLVVIVAIVGAVYGQAAAQGQIVGQIQSVVGEEGASVVQDMIANAYKAGDNWISTIISIVVLLFGATGLFGQLQKTLNDIWNVEPPKNNPILSVVRQKLLSFGMILIIGFLLLVSLVLSAVISSLHLWLTNLFPAAQVFFQVLSFLVNFGVTTLLFALIYKFLPEAQIEWRDVGVGAVVTSLLFSIGRTVLGLYLGGGSTTSVYGAAGSLMVILLWVYYSAQIILFGAEFTQVYARRYGSRILSQGIDRKALEKEEKIAEHSQHETLNTPEGLSATPPT</sequence>
<accession>A0A7S8EDV1</accession>
<evidence type="ECO:0000256" key="5">
    <source>
        <dbReference type="ARBA" id="ARBA00023136"/>
    </source>
</evidence>
<feature type="transmembrane region" description="Helical" evidence="7">
    <location>
        <begin position="91"/>
        <end position="110"/>
    </location>
</feature>
<keyword evidence="9" id="KW-1185">Reference proteome</keyword>
<feature type="transmembrane region" description="Helical" evidence="7">
    <location>
        <begin position="29"/>
        <end position="52"/>
    </location>
</feature>
<dbReference type="PANTHER" id="PTHR30213">
    <property type="entry name" value="INNER MEMBRANE PROTEIN YHJD"/>
    <property type="match status" value="1"/>
</dbReference>
<keyword evidence="5 7" id="KW-0472">Membrane</keyword>
<protein>
    <submittedName>
        <fullName evidence="8">YihY/virulence factor BrkB family protein</fullName>
    </submittedName>
</protein>
<comment type="subcellular location">
    <subcellularLocation>
        <location evidence="1">Cell membrane</location>
        <topology evidence="1">Multi-pass membrane protein</topology>
    </subcellularLocation>
</comment>
<keyword evidence="4 7" id="KW-1133">Transmembrane helix</keyword>
<keyword evidence="2" id="KW-1003">Cell membrane</keyword>
<feature type="transmembrane region" description="Helical" evidence="7">
    <location>
        <begin position="214"/>
        <end position="236"/>
    </location>
</feature>
<dbReference type="Pfam" id="PF03631">
    <property type="entry name" value="Virul_fac_BrkB"/>
    <property type="match status" value="1"/>
</dbReference>
<dbReference type="PANTHER" id="PTHR30213:SF1">
    <property type="entry name" value="INNER MEMBRANE PROTEIN YHJD"/>
    <property type="match status" value="1"/>
</dbReference>
<evidence type="ECO:0000313" key="9">
    <source>
        <dbReference type="Proteomes" id="UP000594468"/>
    </source>
</evidence>
<dbReference type="Proteomes" id="UP000594468">
    <property type="component" value="Chromosome"/>
</dbReference>
<proteinExistence type="predicted"/>
<gene>
    <name evidence="8" type="ORF">G4Y79_07120</name>
</gene>
<dbReference type="KEGG" id="pmet:G4Y79_07120"/>
<feature type="region of interest" description="Disordered" evidence="6">
    <location>
        <begin position="296"/>
        <end position="318"/>
    </location>
</feature>
<keyword evidence="3 7" id="KW-0812">Transmembrane</keyword>
<feature type="transmembrane region" description="Helical" evidence="7">
    <location>
        <begin position="138"/>
        <end position="161"/>
    </location>
</feature>
<dbReference type="EMBL" id="CP062983">
    <property type="protein sequence ID" value="QPC85146.1"/>
    <property type="molecule type" value="Genomic_DNA"/>
</dbReference>
<dbReference type="GO" id="GO:0005886">
    <property type="term" value="C:plasma membrane"/>
    <property type="evidence" value="ECO:0007669"/>
    <property type="project" value="UniProtKB-SubCell"/>
</dbReference>
<evidence type="ECO:0000256" key="7">
    <source>
        <dbReference type="SAM" id="Phobius"/>
    </source>
</evidence>
<dbReference type="PIRSF" id="PIRSF035875">
    <property type="entry name" value="RNase_BN"/>
    <property type="match status" value="1"/>
</dbReference>
<evidence type="ECO:0000256" key="2">
    <source>
        <dbReference type="ARBA" id="ARBA00022475"/>
    </source>
</evidence>
<dbReference type="NCBIfam" id="TIGR00765">
    <property type="entry name" value="yihY_not_rbn"/>
    <property type="match status" value="1"/>
</dbReference>
<evidence type="ECO:0000256" key="6">
    <source>
        <dbReference type="SAM" id="MobiDB-lite"/>
    </source>
</evidence>
<evidence type="ECO:0000313" key="8">
    <source>
        <dbReference type="EMBL" id="QPC85146.1"/>
    </source>
</evidence>
<reference evidence="8 9" key="1">
    <citation type="submission" date="2020-02" db="EMBL/GenBank/DDBJ databases">
        <authorList>
            <person name="Zheng R.K."/>
            <person name="Sun C.M."/>
        </authorList>
    </citation>
    <scope>NUCLEOTIDE SEQUENCE [LARGE SCALE GENOMIC DNA]</scope>
    <source>
        <strain evidence="9">rifampicinis</strain>
    </source>
</reference>
<dbReference type="AlphaFoldDB" id="A0A7S8EDV1"/>
<evidence type="ECO:0000256" key="3">
    <source>
        <dbReference type="ARBA" id="ARBA00022692"/>
    </source>
</evidence>
<name>A0A7S8EDV1_9CHLR</name>